<keyword evidence="2" id="KW-1133">Transmembrane helix</keyword>
<sequence>MRPIMLCALAATVALPTFRASAQQAGPPEPIVRAGIDPPRVVVGQPTTLRIEVLAPNYLTSPPAMPSFQISNAATRQLRSVNINEQHDGATYAGVRFEYAIYPQEAGLYALPEQSVGIKYAAEPPAVRDVSVPLPRLPFEAYVPDAAAAMRPFLSARKLTAEQSVKRSSDKLKPGDAVTRTVRVDAEGTQAMLLPPQTFAAVDGLRLYPAQPVLNDTTDGRADVTTSTRTDSAIYMLERNGSYALPEIVIAWWNTESARIEQIRLEAMPLEVEGGPTAGGLPSGAWTWEAVRDAVIDHWALVSLLFIGIIGLAWGAPAAARRLMRIFQRRHAAYLNSEAWSFRHLRRAAGKRDAADVYFGLLAWLQRFEPVAKVGTIDALTSAAQDPLLDQQIAALRAELFAPQRTSAGWSPRKLIGRLRSARRRLRRRSHRHGLPRVLPDRINPMGEPTARFSNRRVAR</sequence>
<dbReference type="PANTHER" id="PTHR40940:SF1">
    <property type="entry name" value="PROTEIN BATD"/>
    <property type="match status" value="1"/>
</dbReference>
<dbReference type="STRING" id="1803665.GCA_001641335_06673"/>
<keyword evidence="2" id="KW-0472">Membrane</keyword>
<keyword evidence="2" id="KW-0812">Transmembrane</keyword>
<evidence type="ECO:0000259" key="4">
    <source>
        <dbReference type="Pfam" id="PF25607"/>
    </source>
</evidence>
<evidence type="ECO:0000313" key="5">
    <source>
        <dbReference type="EMBL" id="TWA92317.1"/>
    </source>
</evidence>
<evidence type="ECO:0000313" key="6">
    <source>
        <dbReference type="Proteomes" id="UP000319949"/>
    </source>
</evidence>
<gene>
    <name evidence="5" type="ORF">FBZ96_111110</name>
</gene>
<dbReference type="Proteomes" id="UP000319949">
    <property type="component" value="Unassembled WGS sequence"/>
</dbReference>
<accession>A0A560D5D0</accession>
<evidence type="ECO:0000256" key="1">
    <source>
        <dbReference type="SAM" id="MobiDB-lite"/>
    </source>
</evidence>
<dbReference type="AlphaFoldDB" id="A0A560D5D0"/>
<feature type="region of interest" description="Disordered" evidence="1">
    <location>
        <begin position="436"/>
        <end position="460"/>
    </location>
</feature>
<name>A0A560D5D0_9BRAD</name>
<feature type="chain" id="PRO_5021840444" evidence="3">
    <location>
        <begin position="23"/>
        <end position="460"/>
    </location>
</feature>
<comment type="caution">
    <text evidence="5">The sequence shown here is derived from an EMBL/GenBank/DDBJ whole genome shotgun (WGS) entry which is preliminary data.</text>
</comment>
<dbReference type="Pfam" id="PF25607">
    <property type="entry name" value="DUF7939"/>
    <property type="match status" value="1"/>
</dbReference>
<dbReference type="EMBL" id="VITK01000011">
    <property type="protein sequence ID" value="TWA92317.1"/>
    <property type="molecule type" value="Genomic_DNA"/>
</dbReference>
<evidence type="ECO:0000256" key="3">
    <source>
        <dbReference type="SAM" id="SignalP"/>
    </source>
</evidence>
<keyword evidence="3" id="KW-0732">Signal</keyword>
<keyword evidence="6" id="KW-1185">Reference proteome</keyword>
<dbReference type="PANTHER" id="PTHR40940">
    <property type="entry name" value="PROTEIN BATD-RELATED"/>
    <property type="match status" value="1"/>
</dbReference>
<protein>
    <submittedName>
        <fullName evidence="5">Oxygen tolerance protein BatD</fullName>
    </submittedName>
</protein>
<proteinExistence type="predicted"/>
<dbReference type="InterPro" id="IPR057699">
    <property type="entry name" value="DUF7939"/>
</dbReference>
<evidence type="ECO:0000256" key="2">
    <source>
        <dbReference type="SAM" id="Phobius"/>
    </source>
</evidence>
<feature type="domain" description="DUF7939" evidence="4">
    <location>
        <begin position="341"/>
        <end position="425"/>
    </location>
</feature>
<feature type="transmembrane region" description="Helical" evidence="2">
    <location>
        <begin position="299"/>
        <end position="320"/>
    </location>
</feature>
<reference evidence="5 6" key="1">
    <citation type="submission" date="2019-06" db="EMBL/GenBank/DDBJ databases">
        <title>Genomic Encyclopedia of Type Strains, Phase IV (KMG-V): Genome sequencing to study the core and pangenomes of soil and plant-associated prokaryotes.</title>
        <authorList>
            <person name="Whitman W."/>
        </authorList>
    </citation>
    <scope>NUCLEOTIDE SEQUENCE [LARGE SCALE GENOMIC DNA]</scope>
    <source>
        <strain evidence="5 6">BR 510</strain>
    </source>
</reference>
<feature type="signal peptide" evidence="3">
    <location>
        <begin position="1"/>
        <end position="22"/>
    </location>
</feature>
<dbReference type="Pfam" id="PF13584">
    <property type="entry name" value="BatD"/>
    <property type="match status" value="1"/>
</dbReference>
<dbReference type="InterPro" id="IPR025738">
    <property type="entry name" value="BatD"/>
</dbReference>
<organism evidence="5 6">
    <name type="scientific">Bradyrhizobium stylosanthis</name>
    <dbReference type="NCBI Taxonomy" id="1803665"/>
    <lineage>
        <taxon>Bacteria</taxon>
        <taxon>Pseudomonadati</taxon>
        <taxon>Pseudomonadota</taxon>
        <taxon>Alphaproteobacteria</taxon>
        <taxon>Hyphomicrobiales</taxon>
        <taxon>Nitrobacteraceae</taxon>
        <taxon>Bradyrhizobium</taxon>
    </lineage>
</organism>